<accession>A0A1D7TSP6</accession>
<dbReference type="GO" id="GO:0008270">
    <property type="term" value="F:zinc ion binding"/>
    <property type="evidence" value="ECO:0007669"/>
    <property type="project" value="InterPro"/>
</dbReference>
<gene>
    <name evidence="6" type="ORF">BHF65_07075</name>
</gene>
<dbReference type="GO" id="GO:0003676">
    <property type="term" value="F:nucleic acid binding"/>
    <property type="evidence" value="ECO:0007669"/>
    <property type="project" value="InterPro"/>
</dbReference>
<sequence length="109" mass="13140">MAYEDKYIEFYHSKAWKLARKQALTRDHYLCQECLRQGIVRTANTVHHIVPIKDDFNKRLKLDNLETICLEHHNQEHREKPSGDKGKYKKLKEKKREVFVFKANPDFKL</sequence>
<keyword evidence="6" id="KW-0255">Endonuclease</keyword>
<evidence type="ECO:0000256" key="2">
    <source>
        <dbReference type="ARBA" id="ARBA00022801"/>
    </source>
</evidence>
<dbReference type="PANTHER" id="PTHR41286">
    <property type="entry name" value="HNH NUCLEASE YAJD-RELATED"/>
    <property type="match status" value="1"/>
</dbReference>
<dbReference type="SMART" id="SM00507">
    <property type="entry name" value="HNHc"/>
    <property type="match status" value="1"/>
</dbReference>
<dbReference type="GO" id="GO:0005829">
    <property type="term" value="C:cytosol"/>
    <property type="evidence" value="ECO:0007669"/>
    <property type="project" value="TreeGrafter"/>
</dbReference>
<name>A0A1D7TSP6_9LACO</name>
<dbReference type="EMBL" id="CP017107">
    <property type="protein sequence ID" value="AOO73988.1"/>
    <property type="molecule type" value="Genomic_DNA"/>
</dbReference>
<reference evidence="6 7" key="1">
    <citation type="submission" date="2016-09" db="EMBL/GenBank/DDBJ databases">
        <title>Complete Genome Sequence of Lactobacillus salivarius Jin.</title>
        <authorList>
            <person name="Jin N."/>
            <person name="Li C."/>
            <person name="Wang M."/>
            <person name="Ren D."/>
            <person name="Di Y."/>
            <person name="Pan R."/>
            <person name="Du S."/>
            <person name="Lu H."/>
            <person name="Li X."/>
            <person name="Tian M."/>
        </authorList>
    </citation>
    <scope>NUCLEOTIDE SEQUENCE [LARGE SCALE GENOMIC DNA]</scope>
    <source>
        <strain evidence="6 7">CICC 23174</strain>
    </source>
</reference>
<keyword evidence="2" id="KW-0378">Hydrolase</keyword>
<evidence type="ECO:0000313" key="7">
    <source>
        <dbReference type="Proteomes" id="UP000094723"/>
    </source>
</evidence>
<dbReference type="AlphaFoldDB" id="A0A1D7TSP6"/>
<dbReference type="GO" id="GO:0016787">
    <property type="term" value="F:hydrolase activity"/>
    <property type="evidence" value="ECO:0007669"/>
    <property type="project" value="UniProtKB-KW"/>
</dbReference>
<comment type="similarity">
    <text evidence="3">Belongs to the HNH nuclease family.</text>
</comment>
<protein>
    <recommendedName>
        <fullName evidence="4">Putative HNH nuclease YajD</fullName>
    </recommendedName>
</protein>
<proteinExistence type="inferred from homology"/>
<dbReference type="PANTHER" id="PTHR41286:SF1">
    <property type="entry name" value="HNH NUCLEASE YAJD-RELATED"/>
    <property type="match status" value="1"/>
</dbReference>
<dbReference type="Proteomes" id="UP000094723">
    <property type="component" value="Chromosome"/>
</dbReference>
<keyword evidence="1" id="KW-0540">Nuclease</keyword>
<evidence type="ECO:0000256" key="3">
    <source>
        <dbReference type="ARBA" id="ARBA00038412"/>
    </source>
</evidence>
<evidence type="ECO:0000259" key="5">
    <source>
        <dbReference type="SMART" id="SM00507"/>
    </source>
</evidence>
<dbReference type="GO" id="GO:0004519">
    <property type="term" value="F:endonuclease activity"/>
    <property type="evidence" value="ECO:0007669"/>
    <property type="project" value="UniProtKB-KW"/>
</dbReference>
<dbReference type="InterPro" id="IPR002711">
    <property type="entry name" value="HNH"/>
</dbReference>
<dbReference type="CDD" id="cd00085">
    <property type="entry name" value="HNHc"/>
    <property type="match status" value="1"/>
</dbReference>
<evidence type="ECO:0000256" key="4">
    <source>
        <dbReference type="ARBA" id="ARBA00040194"/>
    </source>
</evidence>
<evidence type="ECO:0000256" key="1">
    <source>
        <dbReference type="ARBA" id="ARBA00022722"/>
    </source>
</evidence>
<feature type="domain" description="HNH nuclease" evidence="5">
    <location>
        <begin position="18"/>
        <end position="74"/>
    </location>
</feature>
<dbReference type="Gene3D" id="1.10.30.50">
    <property type="match status" value="1"/>
</dbReference>
<dbReference type="Pfam" id="PF01844">
    <property type="entry name" value="HNH"/>
    <property type="match status" value="1"/>
</dbReference>
<dbReference type="RefSeq" id="WP_069469338.1">
    <property type="nucleotide sequence ID" value="NZ_CP017107.1"/>
</dbReference>
<dbReference type="InterPro" id="IPR003615">
    <property type="entry name" value="HNH_nuc"/>
</dbReference>
<evidence type="ECO:0000313" key="6">
    <source>
        <dbReference type="EMBL" id="AOO73988.1"/>
    </source>
</evidence>
<organism evidence="6 7">
    <name type="scientific">Ligilactobacillus salivarius</name>
    <dbReference type="NCBI Taxonomy" id="1624"/>
    <lineage>
        <taxon>Bacteria</taxon>
        <taxon>Bacillati</taxon>
        <taxon>Bacillota</taxon>
        <taxon>Bacilli</taxon>
        <taxon>Lactobacillales</taxon>
        <taxon>Lactobacillaceae</taxon>
        <taxon>Ligilactobacillus</taxon>
    </lineage>
</organism>